<dbReference type="Proteomes" id="UP000799753">
    <property type="component" value="Unassembled WGS sequence"/>
</dbReference>
<name>A0A6A6RQT1_9PLEO</name>
<keyword evidence="3" id="KW-1185">Reference proteome</keyword>
<evidence type="ECO:0000256" key="1">
    <source>
        <dbReference type="SAM" id="MobiDB-lite"/>
    </source>
</evidence>
<organism evidence="2 3">
    <name type="scientific">Massarina eburnea CBS 473.64</name>
    <dbReference type="NCBI Taxonomy" id="1395130"/>
    <lineage>
        <taxon>Eukaryota</taxon>
        <taxon>Fungi</taxon>
        <taxon>Dikarya</taxon>
        <taxon>Ascomycota</taxon>
        <taxon>Pezizomycotina</taxon>
        <taxon>Dothideomycetes</taxon>
        <taxon>Pleosporomycetidae</taxon>
        <taxon>Pleosporales</taxon>
        <taxon>Massarineae</taxon>
        <taxon>Massarinaceae</taxon>
        <taxon>Massarina</taxon>
    </lineage>
</organism>
<accession>A0A6A6RQT1</accession>
<reference evidence="2" key="1">
    <citation type="journal article" date="2020" name="Stud. Mycol.">
        <title>101 Dothideomycetes genomes: a test case for predicting lifestyles and emergence of pathogens.</title>
        <authorList>
            <person name="Haridas S."/>
            <person name="Albert R."/>
            <person name="Binder M."/>
            <person name="Bloem J."/>
            <person name="Labutti K."/>
            <person name="Salamov A."/>
            <person name="Andreopoulos B."/>
            <person name="Baker S."/>
            <person name="Barry K."/>
            <person name="Bills G."/>
            <person name="Bluhm B."/>
            <person name="Cannon C."/>
            <person name="Castanera R."/>
            <person name="Culley D."/>
            <person name="Daum C."/>
            <person name="Ezra D."/>
            <person name="Gonzalez J."/>
            <person name="Henrissat B."/>
            <person name="Kuo A."/>
            <person name="Liang C."/>
            <person name="Lipzen A."/>
            <person name="Lutzoni F."/>
            <person name="Magnuson J."/>
            <person name="Mondo S."/>
            <person name="Nolan M."/>
            <person name="Ohm R."/>
            <person name="Pangilinan J."/>
            <person name="Park H.-J."/>
            <person name="Ramirez L."/>
            <person name="Alfaro M."/>
            <person name="Sun H."/>
            <person name="Tritt A."/>
            <person name="Yoshinaga Y."/>
            <person name="Zwiers L.-H."/>
            <person name="Turgeon B."/>
            <person name="Goodwin S."/>
            <person name="Spatafora J."/>
            <person name="Crous P."/>
            <person name="Grigoriev I."/>
        </authorList>
    </citation>
    <scope>NUCLEOTIDE SEQUENCE</scope>
    <source>
        <strain evidence="2">CBS 473.64</strain>
    </source>
</reference>
<evidence type="ECO:0000313" key="2">
    <source>
        <dbReference type="EMBL" id="KAF2636608.1"/>
    </source>
</evidence>
<proteinExistence type="predicted"/>
<dbReference type="PANTHER" id="PTHR38790">
    <property type="entry name" value="2EXR DOMAIN-CONTAINING PROTEIN-RELATED"/>
    <property type="match status" value="1"/>
</dbReference>
<dbReference type="PANTHER" id="PTHR38790:SF4">
    <property type="entry name" value="2EXR DOMAIN-CONTAINING PROTEIN"/>
    <property type="match status" value="1"/>
</dbReference>
<dbReference type="AlphaFoldDB" id="A0A6A6RQT1"/>
<gene>
    <name evidence="2" type="ORF">P280DRAFT_483570</name>
</gene>
<dbReference type="OrthoDB" id="5413827at2759"/>
<sequence>MALLKPATTNAKSKKRRASSNMEPAAIKKHNTRSGRVPQTDLVDASIPHESAHYIVLAQKNCLESPLLRLPGEIRNKIFGYAICDYTIQIHDKRCGSKTTQTIVAFARPSNHPKFLLDKAIRPSFLLPIVCRQIYVETAPRIYLGSTFKFDTVKPMDRWIKNRTGSQLNLVASVDVPFEYMRQYSDSGRKAFSEIFPNIQRIGVDMYVLYFGRHLGETVRDAKRRIVRRIEEKESREIQIDWV</sequence>
<feature type="region of interest" description="Disordered" evidence="1">
    <location>
        <begin position="1"/>
        <end position="35"/>
    </location>
</feature>
<dbReference type="EMBL" id="MU006797">
    <property type="protein sequence ID" value="KAF2636608.1"/>
    <property type="molecule type" value="Genomic_DNA"/>
</dbReference>
<protein>
    <submittedName>
        <fullName evidence="2">Uncharacterized protein</fullName>
    </submittedName>
</protein>
<evidence type="ECO:0000313" key="3">
    <source>
        <dbReference type="Proteomes" id="UP000799753"/>
    </source>
</evidence>